<feature type="transmembrane region" description="Helical" evidence="9">
    <location>
        <begin position="660"/>
        <end position="686"/>
    </location>
</feature>
<feature type="compositionally biased region" description="Basic and acidic residues" evidence="8">
    <location>
        <begin position="1389"/>
        <end position="1398"/>
    </location>
</feature>
<dbReference type="CDD" id="cd18787">
    <property type="entry name" value="SF2_C_DEAD"/>
    <property type="match status" value="1"/>
</dbReference>
<feature type="region of interest" description="Disordered" evidence="8">
    <location>
        <begin position="1643"/>
        <end position="1672"/>
    </location>
</feature>
<dbReference type="SMART" id="SM00490">
    <property type="entry name" value="HELICc"/>
    <property type="match status" value="1"/>
</dbReference>
<name>A0A8S2D366_9BILA</name>
<evidence type="ECO:0000256" key="2">
    <source>
        <dbReference type="ARBA" id="ARBA00022741"/>
    </source>
</evidence>
<evidence type="ECO:0000256" key="7">
    <source>
        <dbReference type="PROSITE-ProRule" id="PRU00023"/>
    </source>
</evidence>
<keyword evidence="4" id="KW-0347">Helicase</keyword>
<feature type="transmembrane region" description="Helical" evidence="9">
    <location>
        <begin position="698"/>
        <end position="726"/>
    </location>
</feature>
<feature type="transmembrane region" description="Helical" evidence="9">
    <location>
        <begin position="510"/>
        <end position="534"/>
    </location>
</feature>
<dbReference type="SUPFAM" id="SSF48403">
    <property type="entry name" value="Ankyrin repeat"/>
    <property type="match status" value="1"/>
</dbReference>
<feature type="compositionally biased region" description="Polar residues" evidence="8">
    <location>
        <begin position="1579"/>
        <end position="1590"/>
    </location>
</feature>
<feature type="repeat" description="ANK" evidence="7">
    <location>
        <begin position="180"/>
        <end position="212"/>
    </location>
</feature>
<evidence type="ECO:0000259" key="10">
    <source>
        <dbReference type="PROSITE" id="PS51192"/>
    </source>
</evidence>
<comment type="caution">
    <text evidence="12">The sequence shown here is derived from an EMBL/GenBank/DDBJ whole genome shotgun (WGS) entry which is preliminary data.</text>
</comment>
<dbReference type="InterPro" id="IPR036770">
    <property type="entry name" value="Ankyrin_rpt-contain_sf"/>
</dbReference>
<feature type="compositionally biased region" description="Polar residues" evidence="8">
    <location>
        <begin position="2184"/>
        <end position="2207"/>
    </location>
</feature>
<dbReference type="InterPro" id="IPR011545">
    <property type="entry name" value="DEAD/DEAH_box_helicase_dom"/>
</dbReference>
<feature type="domain" description="Helicase ATP-binding" evidence="10">
    <location>
        <begin position="1769"/>
        <end position="1957"/>
    </location>
</feature>
<dbReference type="Proteomes" id="UP000682733">
    <property type="component" value="Unassembled WGS sequence"/>
</dbReference>
<feature type="repeat" description="ANK" evidence="7">
    <location>
        <begin position="114"/>
        <end position="146"/>
    </location>
</feature>
<dbReference type="Proteomes" id="UP000677228">
    <property type="component" value="Unassembled WGS sequence"/>
</dbReference>
<gene>
    <name evidence="12" type="ORF">OVA965_LOCUS4242</name>
    <name evidence="13" type="ORF">TMI583_LOCUS4241</name>
</gene>
<feature type="repeat" description="ANK" evidence="7">
    <location>
        <begin position="48"/>
        <end position="80"/>
    </location>
</feature>
<feature type="compositionally biased region" description="Low complexity" evidence="8">
    <location>
        <begin position="1466"/>
        <end position="1506"/>
    </location>
</feature>
<evidence type="ECO:0000256" key="8">
    <source>
        <dbReference type="SAM" id="MobiDB-lite"/>
    </source>
</evidence>
<dbReference type="Pfam" id="PF07693">
    <property type="entry name" value="KAP_NTPase"/>
    <property type="match status" value="1"/>
</dbReference>
<evidence type="ECO:0000256" key="5">
    <source>
        <dbReference type="ARBA" id="ARBA00022840"/>
    </source>
</evidence>
<evidence type="ECO:0000256" key="9">
    <source>
        <dbReference type="SAM" id="Phobius"/>
    </source>
</evidence>
<dbReference type="Pfam" id="PF00271">
    <property type="entry name" value="Helicase_C"/>
    <property type="match status" value="1"/>
</dbReference>
<feature type="repeat" description="ANK" evidence="7">
    <location>
        <begin position="246"/>
        <end position="278"/>
    </location>
</feature>
<dbReference type="PROSITE" id="PS51194">
    <property type="entry name" value="HELICASE_CTER"/>
    <property type="match status" value="1"/>
</dbReference>
<keyword evidence="9" id="KW-0812">Transmembrane</keyword>
<dbReference type="PROSITE" id="PS00039">
    <property type="entry name" value="DEAD_ATP_HELICASE"/>
    <property type="match status" value="1"/>
</dbReference>
<feature type="compositionally biased region" description="Low complexity" evidence="8">
    <location>
        <begin position="1643"/>
        <end position="1660"/>
    </location>
</feature>
<feature type="compositionally biased region" description="Basic and acidic residues" evidence="8">
    <location>
        <begin position="1661"/>
        <end position="1672"/>
    </location>
</feature>
<dbReference type="PROSITE" id="PS51192">
    <property type="entry name" value="HELICASE_ATP_BIND_1"/>
    <property type="match status" value="1"/>
</dbReference>
<dbReference type="GO" id="GO:0016787">
    <property type="term" value="F:hydrolase activity"/>
    <property type="evidence" value="ECO:0007669"/>
    <property type="project" value="UniProtKB-KW"/>
</dbReference>
<reference evidence="12" key="1">
    <citation type="submission" date="2021-02" db="EMBL/GenBank/DDBJ databases">
        <authorList>
            <person name="Nowell W R."/>
        </authorList>
    </citation>
    <scope>NUCLEOTIDE SEQUENCE</scope>
</reference>
<evidence type="ECO:0000256" key="4">
    <source>
        <dbReference type="ARBA" id="ARBA00022806"/>
    </source>
</evidence>
<keyword evidence="3" id="KW-0378">Hydrolase</keyword>
<dbReference type="InterPro" id="IPR057092">
    <property type="entry name" value="SAM_KIDINS220"/>
</dbReference>
<feature type="region of interest" description="Disordered" evidence="8">
    <location>
        <begin position="1579"/>
        <end position="1599"/>
    </location>
</feature>
<dbReference type="InterPro" id="IPR027417">
    <property type="entry name" value="P-loop_NTPase"/>
</dbReference>
<feature type="compositionally biased region" description="Polar residues" evidence="8">
    <location>
        <begin position="2221"/>
        <end position="2247"/>
    </location>
</feature>
<dbReference type="Pfam" id="PF12796">
    <property type="entry name" value="Ank_2"/>
    <property type="match status" value="4"/>
</dbReference>
<evidence type="ECO:0000313" key="12">
    <source>
        <dbReference type="EMBL" id="CAF0793106.1"/>
    </source>
</evidence>
<dbReference type="InterPro" id="IPR011646">
    <property type="entry name" value="KAP_P-loop"/>
</dbReference>
<feature type="compositionally biased region" description="Polar residues" evidence="8">
    <location>
        <begin position="1427"/>
        <end position="1438"/>
    </location>
</feature>
<dbReference type="Gene3D" id="3.40.50.300">
    <property type="entry name" value="P-loop containing nucleotide triphosphate hydrolases"/>
    <property type="match status" value="2"/>
</dbReference>
<evidence type="ECO:0000256" key="6">
    <source>
        <dbReference type="ARBA" id="ARBA00047984"/>
    </source>
</evidence>
<dbReference type="InterPro" id="IPR002110">
    <property type="entry name" value="Ankyrin_rpt"/>
</dbReference>
<keyword evidence="9" id="KW-1133">Transmembrane helix</keyword>
<dbReference type="Pfam" id="PF23307">
    <property type="entry name" value="SAM_KIDINS220"/>
    <property type="match status" value="1"/>
</dbReference>
<dbReference type="GO" id="GO:0003724">
    <property type="term" value="F:RNA helicase activity"/>
    <property type="evidence" value="ECO:0007669"/>
    <property type="project" value="UniProtKB-EC"/>
</dbReference>
<dbReference type="GO" id="GO:0005524">
    <property type="term" value="F:ATP binding"/>
    <property type="evidence" value="ECO:0007669"/>
    <property type="project" value="UniProtKB-KW"/>
</dbReference>
<comment type="catalytic activity">
    <reaction evidence="6">
        <text>ATP + H2O = ADP + phosphate + H(+)</text>
        <dbReference type="Rhea" id="RHEA:13065"/>
        <dbReference type="ChEBI" id="CHEBI:15377"/>
        <dbReference type="ChEBI" id="CHEBI:15378"/>
        <dbReference type="ChEBI" id="CHEBI:30616"/>
        <dbReference type="ChEBI" id="CHEBI:43474"/>
        <dbReference type="ChEBI" id="CHEBI:456216"/>
        <dbReference type="EC" id="3.6.4.13"/>
    </reaction>
</comment>
<keyword evidence="9" id="KW-0472">Membrane</keyword>
<feature type="repeat" description="ANK" evidence="7">
    <location>
        <begin position="147"/>
        <end position="179"/>
    </location>
</feature>
<dbReference type="GO" id="GO:0030165">
    <property type="term" value="F:PDZ domain binding"/>
    <property type="evidence" value="ECO:0007669"/>
    <property type="project" value="TreeGrafter"/>
</dbReference>
<feature type="repeat" description="ANK" evidence="7">
    <location>
        <begin position="346"/>
        <end position="378"/>
    </location>
</feature>
<feature type="region of interest" description="Disordered" evidence="8">
    <location>
        <begin position="1523"/>
        <end position="1558"/>
    </location>
</feature>
<evidence type="ECO:0000259" key="11">
    <source>
        <dbReference type="PROSITE" id="PS51194"/>
    </source>
</evidence>
<evidence type="ECO:0000256" key="3">
    <source>
        <dbReference type="ARBA" id="ARBA00022801"/>
    </source>
</evidence>
<keyword evidence="5" id="KW-0067">ATP-binding</keyword>
<sequence>MLKALDVILILSMANIFREFLSDAEKGDSDSIQKAIHRGIDLETRDEDQQTALILAARLGHIECVKVLVDTKANVNAEDVDGWTALLNATKEGYIDIVRLLVENNADIEHSDCGGFTSLMWAAYQGHTAIVEYLITSGSVLNVVDEHGITPLTWASGRGHVAIVSALLSAGAKPNLADKTNTTALHWACRRNYTNIAQLLLQHGANINAIGMKNVTPLLVCLKNGHQETALRLLECRPDIKVQDKDGQTALSLASSHGMTDVVKVLIEQHAYVNTTDKNGDSVLFSAVKSGNEDCVAILIDSHADIDIVGAENKTVVWWAVERGKLEILKYLLQFNPDVEICAGEEEDTPLLLATKRKRVAMVYELIKYGAKLSAVDRHGDNCLHIALRNRTREIADILLSNPRHSKYLYRPNKKGVTPYKIDATLQKSILTTIFGQRTLNLNDDSILGYDLYSSALAEILSEPSLRTPITVGLFAKWGSGKSFLLSHLKDEMKGFAQLTDFPTLKFSPLLISLVLIIALIIGLLTGFMIHYIVGLVLSFSWLLLSFLSLFLIYYLLKRKDYLWTANIAHFITNRLESLRFLLQVLFMNPHGIGRKQGTDDYKKMKFIFTEYGKVSTVEDGIGGMIASLSQNVEDTFGLISTRLCRVLQTKDESRYRFRYICCMPAFVFGIIIFVLLFVMAILAAIKGVPSTQRSVNITYITLISLVSAAFLSTCHTWIRLIFVLIKAPKSKIIRFNEKNDLVGREGSMYRLKKEITQLSYIIKSVDAFLNITTRLVVLIDGLDVCEQSRILQILDQVHVLFTRENHPFITLLVVDPHMKIVESIPAVSGDSSQHALYDTNVNGHDYLRSIIQLPVYLQLNLTKTKQLKKNADTGYLKKRGNVSTSELTHQLMQSDYFLDINPRILQRLINIIAMTGRLLRAYQVLFSWKRLGSWIYLTEQWPYRISWIVVCYEDHEQNFSNDESLKVLYEKIQPFIPQANDPLLELDRNPRKFELFLECSEPVLTMTDLKLFLPCTCNLDPYLSKLIRGALIELSIDCFNKSPSYWYATNPHSQTANTDIFKNFNEANIPLRTTTQQHQRSGVAKRRGSVSVPFNPKFGCPSPSNDSNRFYQAQNTSHTMNDQAYFSKNRYNRSHMRLYEDPNVSSSTSSVPHQQANVTELSTTDGTVKLDMTPMLSQMSVSDICDSIKTNIDGLKPSMIPIYVQDMEENNISGQVLTSCDLDDLRQAISMTFGDWVLFTNWVRIKRDHERRSQFRVQQHQQQVNINDNKSIINDSYDDYDLYAEKNVLSAALSRLLSPSSTIPANGGTNLLDENDVLISTRPSSSDYVVTDKKNVKFFIPLSRSGVTSNEDTIGVIESTSRRIAHVKDLFSYNNTLQPSITISKIGTENHRQRDERQIDEEPLLRETDRQPQPGPPQQQQRGYSGYQTSKENSDSQYAGGYGRQSYSRQQPQQQQQTPRMNQLNGNPNNNYGTNNNRGNMNPNYNNRTGYNQGPPQSLLQQGPPNMYQQIGYHTNVTQQMVTRNPTNPSPLYVPPRRSESPALNDGGNNQYNNTGRYPRQQMMQQHQFSSFDAGNLRQTQSPQMNMPSSVEAPPDLQTTNAVNNRFSALLEGTSRQGFQQRQGFGSGYQNQRQNTVPAIQNNSRQQPSYQQQQLPQQYVDRRPQSSSVDEKIDWSRPLPRNYKVEEELFGTHPTGINFEMYDNIPVETSHMDHSPIETFEDCPFGEISKFNIRLSAYGKPTPVQKYAIPTILNRRDLMACAQTGFIFIMHMCSNNSLLLYISGSGKTAAFLLPILHLMFEEGPARNSTGSYRNQRKQYPLCLILAPTRELALQIYEEARKFSYRSLVRSCVVYGGADISYQSRDLEKGAHLLVATPGRLNDLIQRGRIGLANIRYLVLDEADRMLDMGFEPQIREIVEKSDMPTTGQRLTLMFSATFPKQIQELARDFLHDYVFLAIGRVGSTSQNITQKIVWVEESEKRSFLLDLLNVDAGPESLTLVFVETKRGADLLDEFLDSHNYSVNSIHGDRSQAQREEALKSFKLGKTPILVATSVAARGLDIPHVKHVINFDLPSDIDEYVHRIGRTGRAGMAGQATSFYNEKNKNIAIDLLDILTESQQEVPQWLDMLAKEVKKESIIKKSYGARRFNNGGFGARDWRNPQQLRNTRKPQNSSNVGASGGYGQQTQWSDGAMHNTQPGLQQMQPQIWNDPPGNYDMMMRFQQQQQPNLGVSGNVGRQDQSWWDNTA</sequence>
<dbReference type="FunFam" id="3.40.50.300:FF:000008">
    <property type="entry name" value="ATP-dependent RNA helicase RhlB"/>
    <property type="match status" value="1"/>
</dbReference>
<feature type="compositionally biased region" description="Polar residues" evidence="8">
    <location>
        <begin position="2160"/>
        <end position="2177"/>
    </location>
</feature>
<dbReference type="InterPro" id="IPR000629">
    <property type="entry name" value="RNA-helicase_DEAD-box_CS"/>
</dbReference>
<dbReference type="SMART" id="SM00487">
    <property type="entry name" value="DEXDc"/>
    <property type="match status" value="1"/>
</dbReference>
<dbReference type="EMBL" id="CAJOBA010001093">
    <property type="protein sequence ID" value="CAF3575882.1"/>
    <property type="molecule type" value="Genomic_DNA"/>
</dbReference>
<evidence type="ECO:0000256" key="1">
    <source>
        <dbReference type="ARBA" id="ARBA00012552"/>
    </source>
</evidence>
<dbReference type="GO" id="GO:0019887">
    <property type="term" value="F:protein kinase regulator activity"/>
    <property type="evidence" value="ECO:0007669"/>
    <property type="project" value="TreeGrafter"/>
</dbReference>
<dbReference type="GO" id="GO:0003676">
    <property type="term" value="F:nucleic acid binding"/>
    <property type="evidence" value="ECO:0007669"/>
    <property type="project" value="InterPro"/>
</dbReference>
<dbReference type="EMBL" id="CAJNOK010001092">
    <property type="protein sequence ID" value="CAF0793106.1"/>
    <property type="molecule type" value="Genomic_DNA"/>
</dbReference>
<feature type="transmembrane region" description="Helical" evidence="9">
    <location>
        <begin position="540"/>
        <end position="557"/>
    </location>
</feature>
<dbReference type="InterPro" id="IPR014001">
    <property type="entry name" value="Helicase_ATP-bd"/>
</dbReference>
<dbReference type="PROSITE" id="PS50297">
    <property type="entry name" value="ANK_REP_REGION"/>
    <property type="match status" value="6"/>
</dbReference>
<dbReference type="InterPro" id="IPR052771">
    <property type="entry name" value="Neurotrophin_sig_adaptor"/>
</dbReference>
<evidence type="ECO:0000313" key="13">
    <source>
        <dbReference type="EMBL" id="CAF3575882.1"/>
    </source>
</evidence>
<organism evidence="12 14">
    <name type="scientific">Didymodactylos carnosus</name>
    <dbReference type="NCBI Taxonomy" id="1234261"/>
    <lineage>
        <taxon>Eukaryota</taxon>
        <taxon>Metazoa</taxon>
        <taxon>Spiralia</taxon>
        <taxon>Gnathifera</taxon>
        <taxon>Rotifera</taxon>
        <taxon>Eurotatoria</taxon>
        <taxon>Bdelloidea</taxon>
        <taxon>Philodinida</taxon>
        <taxon>Philodinidae</taxon>
        <taxon>Didymodactylos</taxon>
    </lineage>
</organism>
<feature type="region of interest" description="Disordered" evidence="8">
    <location>
        <begin position="1385"/>
        <end position="1510"/>
    </location>
</feature>
<dbReference type="FunFam" id="3.40.50.300:FF:000397">
    <property type="entry name" value="Probable ATP-dependent RNA helicase DDX4"/>
    <property type="match status" value="1"/>
</dbReference>
<feature type="repeat" description="ANK" evidence="7">
    <location>
        <begin position="81"/>
        <end position="113"/>
    </location>
</feature>
<dbReference type="Gene3D" id="1.25.40.20">
    <property type="entry name" value="Ankyrin repeat-containing domain"/>
    <property type="match status" value="3"/>
</dbReference>
<dbReference type="InterPro" id="IPR001650">
    <property type="entry name" value="Helicase_C-like"/>
</dbReference>
<keyword evidence="2" id="KW-0547">Nucleotide-binding</keyword>
<dbReference type="EC" id="3.6.4.13" evidence="1"/>
<dbReference type="PANTHER" id="PTHR24116">
    <property type="entry name" value="KINASE D-INTERACTING SUBSTRATE OF 220 KDA"/>
    <property type="match status" value="1"/>
</dbReference>
<feature type="region of interest" description="Disordered" evidence="8">
    <location>
        <begin position="2150"/>
        <end position="2247"/>
    </location>
</feature>
<feature type="domain" description="Helicase C-terminal" evidence="11">
    <location>
        <begin position="1968"/>
        <end position="2130"/>
    </location>
</feature>
<protein>
    <recommendedName>
        <fullName evidence="1">RNA helicase</fullName>
        <ecNumber evidence="1">3.6.4.13</ecNumber>
    </recommendedName>
</protein>
<keyword evidence="7" id="KW-0040">ANK repeat</keyword>
<evidence type="ECO:0000313" key="14">
    <source>
        <dbReference type="Proteomes" id="UP000677228"/>
    </source>
</evidence>
<dbReference type="PANTHER" id="PTHR24116:SF0">
    <property type="entry name" value="KINASE D-INTERACTING SUBSTRATE OF 220 KDA"/>
    <property type="match status" value="1"/>
</dbReference>
<feature type="repeat" description="ANK" evidence="7">
    <location>
        <begin position="279"/>
        <end position="311"/>
    </location>
</feature>
<dbReference type="Pfam" id="PF00270">
    <property type="entry name" value="DEAD"/>
    <property type="match status" value="1"/>
</dbReference>
<dbReference type="SMART" id="SM00248">
    <property type="entry name" value="ANK"/>
    <property type="match status" value="12"/>
</dbReference>
<accession>A0A8S2D366</accession>
<dbReference type="SUPFAM" id="SSF52540">
    <property type="entry name" value="P-loop containing nucleoside triphosphate hydrolases"/>
    <property type="match status" value="1"/>
</dbReference>
<feature type="compositionally biased region" description="Polar residues" evidence="8">
    <location>
        <begin position="1548"/>
        <end position="1557"/>
    </location>
</feature>
<proteinExistence type="predicted"/>
<dbReference type="PROSITE" id="PS50088">
    <property type="entry name" value="ANK_REPEAT"/>
    <property type="match status" value="8"/>
</dbReference>